<dbReference type="PROSITE" id="PS50280">
    <property type="entry name" value="SET"/>
    <property type="match status" value="1"/>
</dbReference>
<dbReference type="SMART" id="SM00317">
    <property type="entry name" value="SET"/>
    <property type="match status" value="1"/>
</dbReference>
<dbReference type="EMBL" id="JACAZH010000024">
    <property type="protein sequence ID" value="KAF7342725.1"/>
    <property type="molecule type" value="Genomic_DNA"/>
</dbReference>
<dbReference type="GO" id="GO:0032259">
    <property type="term" value="P:methylation"/>
    <property type="evidence" value="ECO:0007669"/>
    <property type="project" value="UniProtKB-KW"/>
</dbReference>
<dbReference type="InterPro" id="IPR039977">
    <property type="entry name" value="Suv4-20/Set9"/>
</dbReference>
<dbReference type="PANTHER" id="PTHR12977">
    <property type="entry name" value="SUPPRESSOR OF VARIEGATION 4-20-RELATED"/>
    <property type="match status" value="1"/>
</dbReference>
<dbReference type="GO" id="GO:0042799">
    <property type="term" value="F:histone H4K20 methyltransferase activity"/>
    <property type="evidence" value="ECO:0007669"/>
    <property type="project" value="TreeGrafter"/>
</dbReference>
<feature type="region of interest" description="Disordered" evidence="1">
    <location>
        <begin position="734"/>
        <end position="775"/>
    </location>
</feature>
<reference evidence="3" key="1">
    <citation type="submission" date="2020-05" db="EMBL/GenBank/DDBJ databases">
        <title>Mycena genomes resolve the evolution of fungal bioluminescence.</title>
        <authorList>
            <person name="Tsai I.J."/>
        </authorList>
    </citation>
    <scope>NUCLEOTIDE SEQUENCE</scope>
    <source>
        <strain evidence="3">160909Yilan</strain>
    </source>
</reference>
<name>A0A8H6XLZ1_9AGAR</name>
<evidence type="ECO:0000313" key="3">
    <source>
        <dbReference type="EMBL" id="KAF7342725.1"/>
    </source>
</evidence>
<feature type="domain" description="SET" evidence="2">
    <location>
        <begin position="594"/>
        <end position="708"/>
    </location>
</feature>
<keyword evidence="3" id="KW-0489">Methyltransferase</keyword>
<feature type="compositionally biased region" description="Basic residues" evidence="1">
    <location>
        <begin position="745"/>
        <end position="755"/>
    </location>
</feature>
<dbReference type="PANTHER" id="PTHR12977:SF4">
    <property type="entry name" value="HISTONE-LYSINE N-METHYLTRANSFERASE KMT5B"/>
    <property type="match status" value="1"/>
</dbReference>
<protein>
    <submittedName>
        <fullName evidence="3">Histone-lysine N-methyltransferase SET9</fullName>
    </submittedName>
</protein>
<evidence type="ECO:0000259" key="2">
    <source>
        <dbReference type="PROSITE" id="PS50280"/>
    </source>
</evidence>
<gene>
    <name evidence="3" type="ORF">MSAN_01987600</name>
</gene>
<feature type="compositionally biased region" description="Basic and acidic residues" evidence="1">
    <location>
        <begin position="756"/>
        <end position="769"/>
    </location>
</feature>
<accession>A0A8H6XLZ1</accession>
<dbReference type="Gene3D" id="2.170.270.10">
    <property type="entry name" value="SET domain"/>
    <property type="match status" value="1"/>
</dbReference>
<dbReference type="SUPFAM" id="SSF82199">
    <property type="entry name" value="SET domain"/>
    <property type="match status" value="1"/>
</dbReference>
<feature type="region of interest" description="Disordered" evidence="1">
    <location>
        <begin position="1"/>
        <end position="88"/>
    </location>
</feature>
<dbReference type="OrthoDB" id="3265353at2759"/>
<dbReference type="Gene3D" id="3.60.130.30">
    <property type="match status" value="1"/>
</dbReference>
<organism evidence="3 4">
    <name type="scientific">Mycena sanguinolenta</name>
    <dbReference type="NCBI Taxonomy" id="230812"/>
    <lineage>
        <taxon>Eukaryota</taxon>
        <taxon>Fungi</taxon>
        <taxon>Dikarya</taxon>
        <taxon>Basidiomycota</taxon>
        <taxon>Agaricomycotina</taxon>
        <taxon>Agaricomycetes</taxon>
        <taxon>Agaricomycetidae</taxon>
        <taxon>Agaricales</taxon>
        <taxon>Marasmiineae</taxon>
        <taxon>Mycenaceae</taxon>
        <taxon>Mycena</taxon>
    </lineage>
</organism>
<feature type="compositionally biased region" description="Acidic residues" evidence="1">
    <location>
        <begin position="26"/>
        <end position="39"/>
    </location>
</feature>
<dbReference type="Proteomes" id="UP000623467">
    <property type="component" value="Unassembled WGS sequence"/>
</dbReference>
<evidence type="ECO:0000256" key="1">
    <source>
        <dbReference type="SAM" id="MobiDB-lite"/>
    </source>
</evidence>
<dbReference type="InterPro" id="IPR001214">
    <property type="entry name" value="SET_dom"/>
</dbReference>
<evidence type="ECO:0000313" key="4">
    <source>
        <dbReference type="Proteomes" id="UP000623467"/>
    </source>
</evidence>
<comment type="caution">
    <text evidence="3">The sequence shown here is derived from an EMBL/GenBank/DDBJ whole genome shotgun (WGS) entry which is preliminary data.</text>
</comment>
<dbReference type="AlphaFoldDB" id="A0A8H6XLZ1"/>
<dbReference type="Pfam" id="PF00856">
    <property type="entry name" value="SET"/>
    <property type="match status" value="1"/>
</dbReference>
<keyword evidence="4" id="KW-1185">Reference proteome</keyword>
<sequence>MSKTKTKAQWEAAQNTYDRRNGASEDSSEEEEEESPPADEVDKQPQIRVSRPNIRTHNPHIRDQPGSSLAHRSDSAQDERLPEASKSQEELVRLVPTIRDMAVEPRVICGSTRIVDEEENTIFVYLGERYGDERDEDYVVRPNPDFKKASQRKYLVQAFQKARQNNYKVVNDGFHPTVIDAYAKAVHAMAYVNTPKCDQTASRHGSVKKTVYRFPIAPGVERTSDRTEAGLYNQKDSKPGVVYSENEAEGCEAASVYHLVEGTEQMGHRGKGLYLSKDIVHSSSASTAVGAMYNATKNLEANVESVVKVFFPDHYDQMKKIYNAGKIIERPAGCHNARAIVFKLPVLPHWDDTDFGVTVSFPAGNFKGRYLHIPQLNLVFQYKPTSIAAFFAGCTVHWVDEWKPKLMEKKDEITPGRIGTVFYIPQPSADVLGDKEAGWGKNTNFETTMYSSPSTSVANPTFDPSLRLAWAYHLAGQPNPTKITGQNAIISEDLISRILFAQRKRKSLKKTMVIPQLSQEEIGISSEDADTFQTDFKVLEEHLFTPHQDFQGLQTMLSTFLQAHSEWCGRILGQNTALWSAFEWSLSAYCILLAPWSVVRIRKRTFNTSSPQEMAIFATQNIPKDEFIYELAGQLSADAASRSDHTDLSTMRAWDKRKRILFGPIRWVNHHCAANTEYFLLDDSNQWAITLKAARPILEGEEITVDYGKGFFGLGECRCSQCVPPLPVATASLQAEELPSDKAERKAKKAAKRHDRRDIQRFRAKEAKGSGKNPM</sequence>
<keyword evidence="3" id="KW-0808">Transferase</keyword>
<dbReference type="InterPro" id="IPR046341">
    <property type="entry name" value="SET_dom_sf"/>
</dbReference>
<feature type="compositionally biased region" description="Basic and acidic residues" evidence="1">
    <location>
        <begin position="71"/>
        <end position="88"/>
    </location>
</feature>
<proteinExistence type="predicted"/>
<dbReference type="GO" id="GO:0005634">
    <property type="term" value="C:nucleus"/>
    <property type="evidence" value="ECO:0007669"/>
    <property type="project" value="TreeGrafter"/>
</dbReference>